<evidence type="ECO:0000313" key="4">
    <source>
        <dbReference type="EMBL" id="URE48178.1"/>
    </source>
</evidence>
<feature type="region of interest" description="Disordered" evidence="2">
    <location>
        <begin position="97"/>
        <end position="174"/>
    </location>
</feature>
<dbReference type="InterPro" id="IPR057479">
    <property type="entry name" value="PRP28/DDX23-like_helical"/>
</dbReference>
<dbReference type="AlphaFoldDB" id="A0A9E7IFB8"/>
<feature type="region of interest" description="Disordered" evidence="2">
    <location>
        <begin position="338"/>
        <end position="373"/>
    </location>
</feature>
<gene>
    <name evidence="4" type="ORF">MUK42_15405</name>
</gene>
<feature type="compositionally biased region" description="Pro residues" evidence="2">
    <location>
        <begin position="138"/>
        <end position="153"/>
    </location>
</feature>
<feature type="compositionally biased region" description="Basic and acidic residues" evidence="2">
    <location>
        <begin position="155"/>
        <end position="174"/>
    </location>
</feature>
<dbReference type="GO" id="GO:0003724">
    <property type="term" value="F:RNA helicase activity"/>
    <property type="evidence" value="ECO:0007669"/>
    <property type="project" value="UniProtKB-EC"/>
</dbReference>
<comment type="catalytic activity">
    <reaction evidence="1">
        <text>ATP + H2O = ADP + phosphate + H(+)</text>
        <dbReference type="Rhea" id="RHEA:13065"/>
        <dbReference type="ChEBI" id="CHEBI:15377"/>
        <dbReference type="ChEBI" id="CHEBI:15378"/>
        <dbReference type="ChEBI" id="CHEBI:30616"/>
        <dbReference type="ChEBI" id="CHEBI:43474"/>
        <dbReference type="ChEBI" id="CHEBI:456216"/>
        <dbReference type="EC" id="3.6.4.13"/>
    </reaction>
</comment>
<accession>A0A9E7IFB8</accession>
<dbReference type="EMBL" id="CP097511">
    <property type="protein sequence ID" value="URE48178.1"/>
    <property type="molecule type" value="Genomic_DNA"/>
</dbReference>
<evidence type="ECO:0000313" key="5">
    <source>
        <dbReference type="Proteomes" id="UP001055439"/>
    </source>
</evidence>
<name>A0A9E7IFB8_9LILI</name>
<organism evidence="4 5">
    <name type="scientific">Musa troglodytarum</name>
    <name type="common">fe'i banana</name>
    <dbReference type="NCBI Taxonomy" id="320322"/>
    <lineage>
        <taxon>Eukaryota</taxon>
        <taxon>Viridiplantae</taxon>
        <taxon>Streptophyta</taxon>
        <taxon>Embryophyta</taxon>
        <taxon>Tracheophyta</taxon>
        <taxon>Spermatophyta</taxon>
        <taxon>Magnoliopsida</taxon>
        <taxon>Liliopsida</taxon>
        <taxon>Zingiberales</taxon>
        <taxon>Musaceae</taxon>
        <taxon>Musa</taxon>
    </lineage>
</organism>
<feature type="compositionally biased region" description="Polar residues" evidence="2">
    <location>
        <begin position="23"/>
        <end position="32"/>
    </location>
</feature>
<reference evidence="4" key="1">
    <citation type="submission" date="2022-05" db="EMBL/GenBank/DDBJ databases">
        <title>The Musa troglodytarum L. genome provides insights into the mechanism of non-climacteric behaviour and enrichment of carotenoids.</title>
        <authorList>
            <person name="Wang J."/>
        </authorList>
    </citation>
    <scope>NUCLEOTIDE SEQUENCE</scope>
    <source>
        <tissue evidence="4">Leaf</tissue>
    </source>
</reference>
<dbReference type="Proteomes" id="UP001055439">
    <property type="component" value="Chromosome 9"/>
</dbReference>
<dbReference type="Pfam" id="PF25430">
    <property type="entry name" value="DDX23"/>
    <property type="match status" value="1"/>
</dbReference>
<sequence length="558" mass="61227">MSIGFIGSLDSLSVALWPMSGSNPTRLSTGNTYPADCNGRARSDFVNSSEARKNEGTKTSGESPRNFLSPPATSQAIESKSKPHLLLLAGIDDSNEALCRRPRPSESAIGRRRQARLHVQGRAPAARGGRRRAAPSRPRSPPPIPNPPPPPPSDSSHRRDHDHDRDRDRDRDRDCRVRNRERERDKELDAVREQYLEPKKRVIKPCEKFRFSFEWENTEDTFRDINALYQNPHEARLLFGRGFITGSYRREQKKQAALVEQAVGVGHVSGRHQRKQDPREEAILAGEAGGEEKGVALFEVGGVGVGSGVGSYECREAGFGGRGGGRLCACASDEEGAASGRSDRARNHGVGPSHRNVDLAGCESSKRDAETNRRGRREAGVRFFILLQLHGLCWLSIAGIFPTHPDGFRGGSSSRILIDSGSFLCLAFILAGGWCDVGYSDSVRWETNTTVCVEIDIVYTGLGKGEARDSWTLLDQGVTHVTEADTGTLAFEQGWGGSNRPDTLYSHLSTTANDVLRSQEMHPSRIPPHLCIIVSLRSPSHRAARSECRKTVAVDLTP</sequence>
<feature type="region of interest" description="Disordered" evidence="2">
    <location>
        <begin position="23"/>
        <end position="77"/>
    </location>
</feature>
<feature type="domain" description="PRP28/DDX23-like helical" evidence="3">
    <location>
        <begin position="211"/>
        <end position="262"/>
    </location>
</feature>
<dbReference type="OrthoDB" id="1658423at2759"/>
<feature type="compositionally biased region" description="Basic and acidic residues" evidence="2">
    <location>
        <begin position="364"/>
        <end position="373"/>
    </location>
</feature>
<keyword evidence="5" id="KW-1185">Reference proteome</keyword>
<evidence type="ECO:0000259" key="3">
    <source>
        <dbReference type="Pfam" id="PF25430"/>
    </source>
</evidence>
<proteinExistence type="predicted"/>
<protein>
    <recommendedName>
        <fullName evidence="3">PRP28/DDX23-like helical domain-containing protein</fullName>
    </recommendedName>
</protein>
<evidence type="ECO:0000256" key="2">
    <source>
        <dbReference type="SAM" id="MobiDB-lite"/>
    </source>
</evidence>
<evidence type="ECO:0000256" key="1">
    <source>
        <dbReference type="ARBA" id="ARBA00047984"/>
    </source>
</evidence>